<comment type="similarity">
    <text evidence="2">Belongs to the DoxX family.</text>
</comment>
<accession>A0A4R3MF03</accession>
<feature type="transmembrane region" description="Helical" evidence="7">
    <location>
        <begin position="98"/>
        <end position="117"/>
    </location>
</feature>
<dbReference type="AlphaFoldDB" id="A0A4R3MF03"/>
<reference evidence="8 9" key="1">
    <citation type="submission" date="2019-03" db="EMBL/GenBank/DDBJ databases">
        <title>Genomic Encyclopedia of Type Strains, Phase IV (KMG-IV): sequencing the most valuable type-strain genomes for metagenomic binning, comparative biology and taxonomic classification.</title>
        <authorList>
            <person name="Goeker M."/>
        </authorList>
    </citation>
    <scope>NUCLEOTIDE SEQUENCE [LARGE SCALE GENOMIC DNA]</scope>
    <source>
        <strain evidence="8 9">DSM 19345</strain>
    </source>
</reference>
<evidence type="ECO:0000256" key="5">
    <source>
        <dbReference type="ARBA" id="ARBA00022989"/>
    </source>
</evidence>
<feature type="transmembrane region" description="Helical" evidence="7">
    <location>
        <begin position="123"/>
        <end position="142"/>
    </location>
</feature>
<evidence type="ECO:0000256" key="1">
    <source>
        <dbReference type="ARBA" id="ARBA00004651"/>
    </source>
</evidence>
<name>A0A4R3MF03_9HYPH</name>
<evidence type="ECO:0000256" key="6">
    <source>
        <dbReference type="ARBA" id="ARBA00023136"/>
    </source>
</evidence>
<evidence type="ECO:0000313" key="9">
    <source>
        <dbReference type="Proteomes" id="UP000295678"/>
    </source>
</evidence>
<gene>
    <name evidence="8" type="ORF">EDC22_10352</name>
</gene>
<evidence type="ECO:0000256" key="4">
    <source>
        <dbReference type="ARBA" id="ARBA00022692"/>
    </source>
</evidence>
<dbReference type="InterPro" id="IPR051907">
    <property type="entry name" value="DoxX-like_oxidoreductase"/>
</dbReference>
<dbReference type="PANTHER" id="PTHR33452:SF1">
    <property type="entry name" value="INNER MEMBRANE PROTEIN YPHA-RELATED"/>
    <property type="match status" value="1"/>
</dbReference>
<organism evidence="8 9">
    <name type="scientific">Tepidamorphus gemmatus</name>
    <dbReference type="NCBI Taxonomy" id="747076"/>
    <lineage>
        <taxon>Bacteria</taxon>
        <taxon>Pseudomonadati</taxon>
        <taxon>Pseudomonadota</taxon>
        <taxon>Alphaproteobacteria</taxon>
        <taxon>Hyphomicrobiales</taxon>
        <taxon>Tepidamorphaceae</taxon>
        <taxon>Tepidamorphus</taxon>
    </lineage>
</organism>
<keyword evidence="9" id="KW-1185">Reference proteome</keyword>
<dbReference type="EMBL" id="SMAK01000003">
    <property type="protein sequence ID" value="TCT11742.1"/>
    <property type="molecule type" value="Genomic_DNA"/>
</dbReference>
<proteinExistence type="inferred from homology"/>
<evidence type="ECO:0000256" key="2">
    <source>
        <dbReference type="ARBA" id="ARBA00006679"/>
    </source>
</evidence>
<evidence type="ECO:0000313" key="8">
    <source>
        <dbReference type="EMBL" id="TCT11742.1"/>
    </source>
</evidence>
<feature type="transmembrane region" description="Helical" evidence="7">
    <location>
        <begin position="69"/>
        <end position="91"/>
    </location>
</feature>
<feature type="transmembrane region" description="Helical" evidence="7">
    <location>
        <begin position="44"/>
        <end position="63"/>
    </location>
</feature>
<sequence length="154" mass="15893">MSTTDQRLIVPILGPIYRSLDPVAELLFRLVVGGFLVPHGLQKAFGAFGGGGFAGTAGFLGSLGMTPGWLFAGLAIFVEIGCGIAIAIGFLTRPAAALAAGFLFVAGISVHLANGFFMQDGGYEFAFLWAVAALLIAVRGAGPISVDRSIGREF</sequence>
<dbReference type="InterPro" id="IPR032808">
    <property type="entry name" value="DoxX"/>
</dbReference>
<dbReference type="Proteomes" id="UP000295678">
    <property type="component" value="Unassembled WGS sequence"/>
</dbReference>
<evidence type="ECO:0000256" key="7">
    <source>
        <dbReference type="SAM" id="Phobius"/>
    </source>
</evidence>
<evidence type="ECO:0000256" key="3">
    <source>
        <dbReference type="ARBA" id="ARBA00022475"/>
    </source>
</evidence>
<dbReference type="GO" id="GO:0005886">
    <property type="term" value="C:plasma membrane"/>
    <property type="evidence" value="ECO:0007669"/>
    <property type="project" value="UniProtKB-SubCell"/>
</dbReference>
<keyword evidence="4 7" id="KW-0812">Transmembrane</keyword>
<dbReference type="RefSeq" id="WP_207903712.1">
    <property type="nucleotide sequence ID" value="NZ_SMAK01000003.1"/>
</dbReference>
<comment type="caution">
    <text evidence="8">The sequence shown here is derived from an EMBL/GenBank/DDBJ whole genome shotgun (WGS) entry which is preliminary data.</text>
</comment>
<keyword evidence="6 7" id="KW-0472">Membrane</keyword>
<keyword evidence="5 7" id="KW-1133">Transmembrane helix</keyword>
<keyword evidence="3" id="KW-1003">Cell membrane</keyword>
<comment type="subcellular location">
    <subcellularLocation>
        <location evidence="1">Cell membrane</location>
        <topology evidence="1">Multi-pass membrane protein</topology>
    </subcellularLocation>
</comment>
<protein>
    <submittedName>
        <fullName evidence="8">Putative oxidoreductase</fullName>
    </submittedName>
</protein>
<dbReference type="Pfam" id="PF07681">
    <property type="entry name" value="DoxX"/>
    <property type="match status" value="1"/>
</dbReference>
<dbReference type="PANTHER" id="PTHR33452">
    <property type="entry name" value="OXIDOREDUCTASE CATD-RELATED"/>
    <property type="match status" value="1"/>
</dbReference>